<protein>
    <submittedName>
        <fullName evidence="2">Uncharacterized protein</fullName>
    </submittedName>
</protein>
<evidence type="ECO:0000256" key="1">
    <source>
        <dbReference type="SAM" id="MobiDB-lite"/>
    </source>
</evidence>
<reference evidence="2" key="1">
    <citation type="submission" date="2016-11" db="EMBL/GenBank/DDBJ databases">
        <title>The genome sequence of Colletotrichum cuscutae.</title>
        <authorList>
            <person name="Baroncelli R."/>
        </authorList>
    </citation>
    <scope>NUCLEOTIDE SEQUENCE</scope>
    <source>
        <strain evidence="2">IMI 304802</strain>
    </source>
</reference>
<dbReference type="Proteomes" id="UP001239213">
    <property type="component" value="Unassembled WGS sequence"/>
</dbReference>
<dbReference type="EMBL" id="MPDP01000019">
    <property type="protein sequence ID" value="KAK1494735.1"/>
    <property type="molecule type" value="Genomic_DNA"/>
</dbReference>
<evidence type="ECO:0000313" key="3">
    <source>
        <dbReference type="Proteomes" id="UP001239213"/>
    </source>
</evidence>
<keyword evidence="3" id="KW-1185">Reference proteome</keyword>
<organism evidence="2 3">
    <name type="scientific">Colletotrichum cuscutae</name>
    <dbReference type="NCBI Taxonomy" id="1209917"/>
    <lineage>
        <taxon>Eukaryota</taxon>
        <taxon>Fungi</taxon>
        <taxon>Dikarya</taxon>
        <taxon>Ascomycota</taxon>
        <taxon>Pezizomycotina</taxon>
        <taxon>Sordariomycetes</taxon>
        <taxon>Hypocreomycetidae</taxon>
        <taxon>Glomerellales</taxon>
        <taxon>Glomerellaceae</taxon>
        <taxon>Colletotrichum</taxon>
        <taxon>Colletotrichum acutatum species complex</taxon>
    </lineage>
</organism>
<feature type="region of interest" description="Disordered" evidence="1">
    <location>
        <begin position="46"/>
        <end position="74"/>
    </location>
</feature>
<evidence type="ECO:0000313" key="2">
    <source>
        <dbReference type="EMBL" id="KAK1494735.1"/>
    </source>
</evidence>
<proteinExistence type="predicted"/>
<dbReference type="AlphaFoldDB" id="A0AAJ0DNC7"/>
<accession>A0AAJ0DNC7</accession>
<comment type="caution">
    <text evidence="2">The sequence shown here is derived from an EMBL/GenBank/DDBJ whole genome shotgun (WGS) entry which is preliminary data.</text>
</comment>
<name>A0AAJ0DNC7_9PEZI</name>
<sequence length="74" mass="7862">MGTMRSQLVPRLALVTIKSFPARSCDTESASKAGWVDGDAAWGPLLGQSEARNPDCGVPPTELQRGSGGEGFWR</sequence>
<gene>
    <name evidence="2" type="ORF">CCUS01_13648</name>
</gene>